<reference evidence="5 6" key="1">
    <citation type="journal article" date="2008" name="J. Bacteriol.">
        <title>The genome of Heliobacterium modesticaldum, a phototrophic representative of the Firmicutes containing the simplest photosynthetic apparatus.</title>
        <authorList>
            <person name="Sattley W.M."/>
            <person name="Madigan M.T."/>
            <person name="Swingley W.D."/>
            <person name="Cheung P.C."/>
            <person name="Clocksin K.M."/>
            <person name="Conrad A.L."/>
            <person name="Dejesa L.C."/>
            <person name="Honchak B.M."/>
            <person name="Jung D.O."/>
            <person name="Karbach L.E."/>
            <person name="Kurdoglu A."/>
            <person name="Lahiri S."/>
            <person name="Mastrian S.D."/>
            <person name="Page L.E."/>
            <person name="Taylor H.L."/>
            <person name="Wang Z.T."/>
            <person name="Raymond J."/>
            <person name="Chen M."/>
            <person name="Blankenship R.E."/>
            <person name="Touchman J.W."/>
        </authorList>
    </citation>
    <scope>NUCLEOTIDE SEQUENCE [LARGE SCALE GENOMIC DNA]</scope>
    <source>
        <strain evidence="6">ATCC 51547 / Ice1</strain>
    </source>
</reference>
<evidence type="ECO:0000259" key="4">
    <source>
        <dbReference type="Pfam" id="PF15902"/>
    </source>
</evidence>
<dbReference type="KEGG" id="hmo:HM1_1128"/>
<dbReference type="STRING" id="498761.HM1_1128"/>
<feature type="domain" description="Copper amine oxidase-like N-terminal" evidence="3">
    <location>
        <begin position="360"/>
        <end position="458"/>
    </location>
</feature>
<keyword evidence="2" id="KW-0732">Signal</keyword>
<dbReference type="Gene3D" id="3.30.457.10">
    <property type="entry name" value="Copper amine oxidase-like, N-terminal domain"/>
    <property type="match status" value="2"/>
</dbReference>
<evidence type="ECO:0000259" key="3">
    <source>
        <dbReference type="Pfam" id="PF07833"/>
    </source>
</evidence>
<name>B0THK8_HELMI</name>
<proteinExistence type="predicted"/>
<sequence length="468" mass="52828">MASRLLFQLFAIALLFLSLVPSAFASLEWQPAGQRTAVTVIKATKDLPPDQYYLLMDGKLYRAGNDHALTLISNDKIWNVYVKDDGTLYALYGEDKASLAVEKWDNALQQWSKICNAPADTAHFAVLSNGAVLFGVSRYGTQIWKIALTPPAQANWMMKTETGGYRFAATPDGIVFTGEERELDNKRSTDYGATWRAIRGVEPFEQFYVSPNYKEDASVFALSRHGRVYKSTSRGETWIDTMEGINQHTFFAAMAFSPDYSQDQTLYVADKEGRLFISQDRAASWTSLDVRLPSGHTLNSLVILPNKQVIAGTDQGLFLLKNTYTPPSRPVNSMKEKMTVTFTLGKDTYRINGEEWLMDDALPYYKDGRLYVPVRYLAKGLGIADKDIRWNEATREVTLTKGDKTVKLYTDKRVLLANDKATLIDVYPEVTNNRLHLPVRWVAEAFGATVTWNDFDRAATILYEKKVD</sequence>
<feature type="domain" description="Sortilin N-terminal" evidence="4">
    <location>
        <begin position="187"/>
        <end position="289"/>
    </location>
</feature>
<dbReference type="SUPFAM" id="SSF110296">
    <property type="entry name" value="Oligoxyloglucan reducing end-specific cellobiohydrolase"/>
    <property type="match status" value="1"/>
</dbReference>
<organism evidence="5 6">
    <name type="scientific">Heliobacterium modesticaldum (strain ATCC 51547 / Ice1)</name>
    <dbReference type="NCBI Taxonomy" id="498761"/>
    <lineage>
        <taxon>Bacteria</taxon>
        <taxon>Bacillati</taxon>
        <taxon>Bacillota</taxon>
        <taxon>Clostridia</taxon>
        <taxon>Eubacteriales</taxon>
        <taxon>Heliobacteriaceae</taxon>
        <taxon>Heliomicrobium</taxon>
    </lineage>
</organism>
<dbReference type="InterPro" id="IPR036582">
    <property type="entry name" value="Mao_N_sf"/>
</dbReference>
<dbReference type="eggNOG" id="COG4447">
    <property type="taxonomic scope" value="Bacteria"/>
</dbReference>
<feature type="signal peptide" evidence="2">
    <location>
        <begin position="1"/>
        <end position="25"/>
    </location>
</feature>
<accession>B0THK8</accession>
<keyword evidence="1" id="KW-0677">Repeat</keyword>
<evidence type="ECO:0000313" key="6">
    <source>
        <dbReference type="Proteomes" id="UP000008550"/>
    </source>
</evidence>
<dbReference type="SUPFAM" id="SSF55383">
    <property type="entry name" value="Copper amine oxidase, domain N"/>
    <property type="match status" value="2"/>
</dbReference>
<evidence type="ECO:0000256" key="1">
    <source>
        <dbReference type="ARBA" id="ARBA00022737"/>
    </source>
</evidence>
<dbReference type="Pfam" id="PF07833">
    <property type="entry name" value="Cu_amine_oxidN1"/>
    <property type="match status" value="1"/>
</dbReference>
<evidence type="ECO:0000256" key="2">
    <source>
        <dbReference type="SAM" id="SignalP"/>
    </source>
</evidence>
<dbReference type="EMBL" id="CP000930">
    <property type="protein sequence ID" value="ABZ83446.1"/>
    <property type="molecule type" value="Genomic_DNA"/>
</dbReference>
<feature type="chain" id="PRO_5002753703" evidence="2">
    <location>
        <begin position="26"/>
        <end position="468"/>
    </location>
</feature>
<dbReference type="Proteomes" id="UP000008550">
    <property type="component" value="Chromosome"/>
</dbReference>
<dbReference type="AlphaFoldDB" id="B0THK8"/>
<dbReference type="InterPro" id="IPR031778">
    <property type="entry name" value="Sortilin_N"/>
</dbReference>
<keyword evidence="6" id="KW-1185">Reference proteome</keyword>
<dbReference type="RefSeq" id="WP_012281976.1">
    <property type="nucleotide sequence ID" value="NC_010337.2"/>
</dbReference>
<protein>
    <submittedName>
        <fullName evidence="5">Copper amine oxidase domain protein, putative</fullName>
    </submittedName>
</protein>
<dbReference type="OrthoDB" id="9816096at2"/>
<dbReference type="InterPro" id="IPR015943">
    <property type="entry name" value="WD40/YVTN_repeat-like_dom_sf"/>
</dbReference>
<evidence type="ECO:0000313" key="5">
    <source>
        <dbReference type="EMBL" id="ABZ83446.1"/>
    </source>
</evidence>
<dbReference type="InterPro" id="IPR012854">
    <property type="entry name" value="Cu_amine_oxidase-like_N"/>
</dbReference>
<dbReference type="Pfam" id="PF15902">
    <property type="entry name" value="Sortilin-Vps10"/>
    <property type="match status" value="1"/>
</dbReference>
<dbReference type="HOGENOM" id="CLU_598324_0_0_9"/>
<dbReference type="Gene3D" id="2.130.10.10">
    <property type="entry name" value="YVTN repeat-like/Quinoprotein amine dehydrogenase"/>
    <property type="match status" value="1"/>
</dbReference>
<gene>
    <name evidence="5" type="ORF">HM1_1128</name>
</gene>